<dbReference type="EMBL" id="CCJV01000020">
    <property type="protein sequence ID" value="CDS95380.1"/>
    <property type="molecule type" value="Genomic_DNA"/>
</dbReference>
<evidence type="ECO:0000256" key="1">
    <source>
        <dbReference type="SAM" id="Phobius"/>
    </source>
</evidence>
<keyword evidence="4" id="KW-1185">Reference proteome</keyword>
<protein>
    <submittedName>
        <fullName evidence="2">Uncharacterized protein</fullName>
    </submittedName>
</protein>
<organism evidence="2 5">
    <name type="scientific">Vibrio crassostreae</name>
    <dbReference type="NCBI Taxonomy" id="246167"/>
    <lineage>
        <taxon>Bacteria</taxon>
        <taxon>Pseudomonadati</taxon>
        <taxon>Pseudomonadota</taxon>
        <taxon>Gammaproteobacteria</taxon>
        <taxon>Vibrionales</taxon>
        <taxon>Vibrionaceae</taxon>
        <taxon>Vibrio</taxon>
    </lineage>
</organism>
<feature type="transmembrane region" description="Helical" evidence="1">
    <location>
        <begin position="43"/>
        <end position="64"/>
    </location>
</feature>
<evidence type="ECO:0000313" key="3">
    <source>
        <dbReference type="EMBL" id="CDT55962.1"/>
    </source>
</evidence>
<accession>A0A822MRV6</accession>
<comment type="caution">
    <text evidence="2">The sequence shown here is derived from an EMBL/GenBank/DDBJ whole genome shotgun (WGS) entry which is preliminary data.</text>
</comment>
<reference evidence="5" key="2">
    <citation type="submission" date="2014-06" db="EMBL/GenBank/DDBJ databases">
        <authorList>
            <person name="Le Roux Frederique"/>
        </authorList>
    </citation>
    <scope>NUCLEOTIDE SEQUENCE [LARGE SCALE GENOMIC DNA]</scope>
    <source>
        <strain evidence="5">J5-5</strain>
    </source>
</reference>
<gene>
    <name evidence="3" type="ORF">VCR4J5_710016</name>
    <name evidence="2" type="ORF">VCR5J5_1160048</name>
</gene>
<dbReference type="EMBL" id="CCJX01000159">
    <property type="protein sequence ID" value="CDT55962.1"/>
    <property type="molecule type" value="Genomic_DNA"/>
</dbReference>
<keyword evidence="1" id="KW-0812">Transmembrane</keyword>
<keyword evidence="1" id="KW-0472">Membrane</keyword>
<evidence type="ECO:0000313" key="2">
    <source>
        <dbReference type="EMBL" id="CDS95380.1"/>
    </source>
</evidence>
<evidence type="ECO:0000313" key="5">
    <source>
        <dbReference type="Proteomes" id="UP000049495"/>
    </source>
</evidence>
<name>A0A822MRV6_9VIBR</name>
<reference evidence="2 4" key="1">
    <citation type="submission" date="2014-06" db="EMBL/GenBank/DDBJ databases">
        <authorList>
            <person name="Le Roux F."/>
        </authorList>
    </citation>
    <scope>NUCLEOTIDE SEQUENCE</scope>
    <source>
        <strain evidence="3 4">J5-4</strain>
        <strain evidence="2">J5-5</strain>
    </source>
</reference>
<sequence>MFIIRRFVHLRTDSLPQVSHFYIGADNDPDFIENQASSMITGIYIYTHTNLSALQSIFIIYAYFGFKRI</sequence>
<dbReference type="AlphaFoldDB" id="A0A822MRV6"/>
<evidence type="ECO:0000313" key="4">
    <source>
        <dbReference type="Proteomes" id="UP000049077"/>
    </source>
</evidence>
<keyword evidence="1" id="KW-1133">Transmembrane helix</keyword>
<dbReference type="Proteomes" id="UP000049077">
    <property type="component" value="Unassembled WGS sequence"/>
</dbReference>
<proteinExistence type="predicted"/>
<dbReference type="Proteomes" id="UP000049495">
    <property type="component" value="Unassembled WGS sequence"/>
</dbReference>